<keyword evidence="2" id="KW-1185">Reference proteome</keyword>
<comment type="caution">
    <text evidence="1">The sequence shown here is derived from an EMBL/GenBank/DDBJ whole genome shotgun (WGS) entry which is preliminary data.</text>
</comment>
<dbReference type="Proteomes" id="UP001165960">
    <property type="component" value="Unassembled WGS sequence"/>
</dbReference>
<evidence type="ECO:0000313" key="2">
    <source>
        <dbReference type="Proteomes" id="UP001165960"/>
    </source>
</evidence>
<reference evidence="1" key="1">
    <citation type="submission" date="2022-04" db="EMBL/GenBank/DDBJ databases">
        <title>Genome of the entomopathogenic fungus Entomophthora muscae.</title>
        <authorList>
            <person name="Elya C."/>
            <person name="Lovett B.R."/>
            <person name="Lee E."/>
            <person name="Macias A.M."/>
            <person name="Hajek A.E."/>
            <person name="De Bivort B.L."/>
            <person name="Kasson M.T."/>
            <person name="De Fine Licht H.H."/>
            <person name="Stajich J.E."/>
        </authorList>
    </citation>
    <scope>NUCLEOTIDE SEQUENCE</scope>
    <source>
        <strain evidence="1">Berkeley</strain>
    </source>
</reference>
<proteinExistence type="predicted"/>
<evidence type="ECO:0000313" key="1">
    <source>
        <dbReference type="EMBL" id="KAJ9064229.1"/>
    </source>
</evidence>
<protein>
    <submittedName>
        <fullName evidence="1">Uncharacterized protein</fullName>
    </submittedName>
</protein>
<dbReference type="EMBL" id="QTSX02004507">
    <property type="protein sequence ID" value="KAJ9064229.1"/>
    <property type="molecule type" value="Genomic_DNA"/>
</dbReference>
<sequence>MGWAHVAACFCFLLEHTLSYLLENFGRAVGKLAIADATAVKKTKILLADFGLAWSADETGLPLAMNLTFAKIRHNKKISAVYNKLCEFTKAFARQRLHLVVYLGYLFFFGMSASVEDLDWVLLGIDKAQLALDRKKVPPGYDLVDHVIQDALVLAGIYGFCQGPDCPGQSAGLLRVD</sequence>
<accession>A0ACC2SPN6</accession>
<gene>
    <name evidence="1" type="ORF">DSO57_1032641</name>
</gene>
<name>A0ACC2SPN6_9FUNG</name>
<organism evidence="1 2">
    <name type="scientific">Entomophthora muscae</name>
    <dbReference type="NCBI Taxonomy" id="34485"/>
    <lineage>
        <taxon>Eukaryota</taxon>
        <taxon>Fungi</taxon>
        <taxon>Fungi incertae sedis</taxon>
        <taxon>Zoopagomycota</taxon>
        <taxon>Entomophthoromycotina</taxon>
        <taxon>Entomophthoromycetes</taxon>
        <taxon>Entomophthorales</taxon>
        <taxon>Entomophthoraceae</taxon>
        <taxon>Entomophthora</taxon>
    </lineage>
</organism>